<evidence type="ECO:0000313" key="1">
    <source>
        <dbReference type="EMBL" id="QNT79455.1"/>
    </source>
</evidence>
<accession>A0A7H1NUJ5</accession>
<dbReference type="InterPro" id="IPR018755">
    <property type="entry name" value="Phage_Mu_Gp48"/>
</dbReference>
<name>A0A7H1NUJ5_9PROT</name>
<dbReference type="KEGG" id="ebla:JGUZn3_22540"/>
<dbReference type="Proteomes" id="UP000516349">
    <property type="component" value="Chromosome"/>
</dbReference>
<dbReference type="AlphaFoldDB" id="A0A7H1NUJ5"/>
<evidence type="ECO:0008006" key="3">
    <source>
        <dbReference type="Google" id="ProtNLM"/>
    </source>
</evidence>
<gene>
    <name evidence="1" type="ORF">JGUZn3_22540</name>
</gene>
<protein>
    <recommendedName>
        <fullName evidence="3">Phage tail protein</fullName>
    </recommendedName>
</protein>
<dbReference type="EMBL" id="CP060244">
    <property type="protein sequence ID" value="QNT79455.1"/>
    <property type="molecule type" value="Genomic_DNA"/>
</dbReference>
<dbReference type="RefSeq" id="WP_203413617.1">
    <property type="nucleotide sequence ID" value="NZ_CP060244.1"/>
</dbReference>
<sequence length="182" mass="20212">MIFNNENFTKALLDLFPKGPIWNRLPDGPMAFLCKIWAQPFARNAARAEVLLTDVFPGTSSETLPEWEKTVGLPDPNLPALDPSLEGRRTSVVNRLTDTGQSDQDYYISIAKSYGYPITITFFSPLVFGQTFGLAFRGEVWAHVWQVNAPEASSSVPGGKAQLEQILRALAPPHTIVIFNYI</sequence>
<organism evidence="1 2">
    <name type="scientific">Entomobacter blattae</name>
    <dbReference type="NCBI Taxonomy" id="2762277"/>
    <lineage>
        <taxon>Bacteria</taxon>
        <taxon>Pseudomonadati</taxon>
        <taxon>Pseudomonadota</taxon>
        <taxon>Alphaproteobacteria</taxon>
        <taxon>Acetobacterales</taxon>
        <taxon>Acetobacteraceae</taxon>
        <taxon>Entomobacter</taxon>
    </lineage>
</organism>
<keyword evidence="2" id="KW-1185">Reference proteome</keyword>
<reference evidence="1 2" key="1">
    <citation type="submission" date="2020-08" db="EMBL/GenBank/DDBJ databases">
        <title>Complete genome sequence of Entomobacter blattae G55GP.</title>
        <authorList>
            <person name="Poehlein A."/>
            <person name="Guzman J."/>
            <person name="Daniel R."/>
            <person name="Vilcinskas A."/>
        </authorList>
    </citation>
    <scope>NUCLEOTIDE SEQUENCE [LARGE SCALE GENOMIC DNA]</scope>
    <source>
        <strain evidence="1 2">G55GP</strain>
    </source>
</reference>
<dbReference type="Pfam" id="PF10076">
    <property type="entry name" value="Phage_Mu_Gp48"/>
    <property type="match status" value="1"/>
</dbReference>
<proteinExistence type="predicted"/>
<evidence type="ECO:0000313" key="2">
    <source>
        <dbReference type="Proteomes" id="UP000516349"/>
    </source>
</evidence>